<dbReference type="EC" id="1.8.1.14" evidence="9"/>
<comment type="similarity">
    <text evidence="2">Belongs to the class-III pyridine nucleotide-disulfide oxidoreductase family.</text>
</comment>
<keyword evidence="6" id="KW-0676">Redox-active center</keyword>
<keyword evidence="4" id="KW-0274">FAD</keyword>
<keyword evidence="5 9" id="KW-0560">Oxidoreductase</keyword>
<dbReference type="InterPro" id="IPR023753">
    <property type="entry name" value="FAD/NAD-binding_dom"/>
</dbReference>
<dbReference type="SUPFAM" id="SSF55424">
    <property type="entry name" value="FAD/NAD-linked reductases, dimerisation (C-terminal) domain"/>
    <property type="match status" value="1"/>
</dbReference>
<reference evidence="9" key="1">
    <citation type="submission" date="2019-08" db="EMBL/GenBank/DDBJ databases">
        <authorList>
            <person name="Kucharzyk K."/>
            <person name="Murdoch R.W."/>
            <person name="Higgins S."/>
            <person name="Loffler F."/>
        </authorList>
    </citation>
    <scope>NUCLEOTIDE SEQUENCE</scope>
</reference>
<dbReference type="Gene3D" id="3.30.390.30">
    <property type="match status" value="1"/>
</dbReference>
<dbReference type="PANTHER" id="PTHR43429:SF1">
    <property type="entry name" value="NAD(P)H SULFUR OXIDOREDUCTASE (COA-DEPENDENT)"/>
    <property type="match status" value="1"/>
</dbReference>
<dbReference type="AlphaFoldDB" id="A0A644YYA2"/>
<dbReference type="PANTHER" id="PTHR43429">
    <property type="entry name" value="PYRIDINE NUCLEOTIDE-DISULFIDE OXIDOREDUCTASE DOMAIN-CONTAINING"/>
    <property type="match status" value="1"/>
</dbReference>
<evidence type="ECO:0000259" key="8">
    <source>
        <dbReference type="Pfam" id="PF07992"/>
    </source>
</evidence>
<comment type="caution">
    <text evidence="9">The sequence shown here is derived from an EMBL/GenBank/DDBJ whole genome shotgun (WGS) entry which is preliminary data.</text>
</comment>
<evidence type="ECO:0000256" key="6">
    <source>
        <dbReference type="ARBA" id="ARBA00023284"/>
    </source>
</evidence>
<dbReference type="SUPFAM" id="SSF51905">
    <property type="entry name" value="FAD/NAD(P)-binding domain"/>
    <property type="match status" value="1"/>
</dbReference>
<dbReference type="InterPro" id="IPR050260">
    <property type="entry name" value="FAD-bd_OxRdtase"/>
</dbReference>
<protein>
    <submittedName>
        <fullName evidence="9">Coenzyme A disulfide reductase</fullName>
        <ecNumber evidence="9">1.8.1.14</ecNumber>
    </submittedName>
</protein>
<proteinExistence type="inferred from homology"/>
<keyword evidence="3" id="KW-0285">Flavoprotein</keyword>
<dbReference type="EMBL" id="VSSQ01006632">
    <property type="protein sequence ID" value="MPM33347.1"/>
    <property type="molecule type" value="Genomic_DNA"/>
</dbReference>
<dbReference type="PRINTS" id="PR00368">
    <property type="entry name" value="FADPNR"/>
</dbReference>
<dbReference type="InterPro" id="IPR004099">
    <property type="entry name" value="Pyr_nucl-diS_OxRdtase_dimer"/>
</dbReference>
<sequence length="241" mass="25674">MTIVTEDSAVRFEGSTRVNKVILKSGRELETDFVIMAVGIKPNVSLAKKAGIELGLTGAIKVNAKMATNIEEIYACGDCAESFSKITGKPFYRPLGSTANKMGRVAGDQITGGDLEFQGGLGTGIFKVFDMAIAQTGLTEKEALREGYEVIVSHDRKPDKPEYYGGRDMLIKAVADKKTGRVLGAQIIGPAGVDKRIDVFVTAITFGAKAEDLANLDLAYSPPFSTAKDPVIFTGMILGKG</sequence>
<dbReference type="Pfam" id="PF02852">
    <property type="entry name" value="Pyr_redox_dim"/>
    <property type="match status" value="1"/>
</dbReference>
<dbReference type="InterPro" id="IPR016156">
    <property type="entry name" value="FAD/NAD-linked_Rdtase_dimer_sf"/>
</dbReference>
<gene>
    <name evidence="9" type="primary">cdr_24</name>
    <name evidence="9" type="ORF">SDC9_79920</name>
</gene>
<evidence type="ECO:0000256" key="2">
    <source>
        <dbReference type="ARBA" id="ARBA00009130"/>
    </source>
</evidence>
<name>A0A644YYA2_9ZZZZ</name>
<dbReference type="Pfam" id="PF07992">
    <property type="entry name" value="Pyr_redox_2"/>
    <property type="match status" value="1"/>
</dbReference>
<dbReference type="InterPro" id="IPR036188">
    <property type="entry name" value="FAD/NAD-bd_sf"/>
</dbReference>
<evidence type="ECO:0000259" key="7">
    <source>
        <dbReference type="Pfam" id="PF02852"/>
    </source>
</evidence>
<dbReference type="GO" id="GO:0050451">
    <property type="term" value="F:CoA-disulfide reductase (NADPH) activity"/>
    <property type="evidence" value="ECO:0007669"/>
    <property type="project" value="UniProtKB-EC"/>
</dbReference>
<evidence type="ECO:0000313" key="9">
    <source>
        <dbReference type="EMBL" id="MPM33347.1"/>
    </source>
</evidence>
<feature type="domain" description="Pyridine nucleotide-disulphide oxidoreductase dimerisation" evidence="7">
    <location>
        <begin position="127"/>
        <end position="226"/>
    </location>
</feature>
<accession>A0A644YYA2</accession>
<evidence type="ECO:0000256" key="3">
    <source>
        <dbReference type="ARBA" id="ARBA00022630"/>
    </source>
</evidence>
<feature type="domain" description="FAD/NAD(P)-binding" evidence="8">
    <location>
        <begin position="2"/>
        <end position="83"/>
    </location>
</feature>
<evidence type="ECO:0000256" key="1">
    <source>
        <dbReference type="ARBA" id="ARBA00001974"/>
    </source>
</evidence>
<evidence type="ECO:0000256" key="4">
    <source>
        <dbReference type="ARBA" id="ARBA00022827"/>
    </source>
</evidence>
<organism evidence="9">
    <name type="scientific">bioreactor metagenome</name>
    <dbReference type="NCBI Taxonomy" id="1076179"/>
    <lineage>
        <taxon>unclassified sequences</taxon>
        <taxon>metagenomes</taxon>
        <taxon>ecological metagenomes</taxon>
    </lineage>
</organism>
<comment type="cofactor">
    <cofactor evidence="1">
        <name>FAD</name>
        <dbReference type="ChEBI" id="CHEBI:57692"/>
    </cofactor>
</comment>
<dbReference type="Gene3D" id="3.50.50.60">
    <property type="entry name" value="FAD/NAD(P)-binding domain"/>
    <property type="match status" value="1"/>
</dbReference>
<evidence type="ECO:0000256" key="5">
    <source>
        <dbReference type="ARBA" id="ARBA00023002"/>
    </source>
</evidence>